<dbReference type="EMBL" id="JBBKAJ010000022">
    <property type="protein sequence ID" value="MEJ8635572.1"/>
    <property type="molecule type" value="Genomic_DNA"/>
</dbReference>
<gene>
    <name evidence="1" type="ORF">WKI67_19525</name>
</gene>
<dbReference type="Proteomes" id="UP001377168">
    <property type="component" value="Unassembled WGS sequence"/>
</dbReference>
<keyword evidence="2" id="KW-1185">Reference proteome</keyword>
<protein>
    <submittedName>
        <fullName evidence="1">Uncharacterized protein</fullName>
    </submittedName>
</protein>
<comment type="caution">
    <text evidence="1">The sequence shown here is derived from an EMBL/GenBank/DDBJ whole genome shotgun (WGS) entry which is preliminary data.</text>
</comment>
<evidence type="ECO:0000313" key="2">
    <source>
        <dbReference type="Proteomes" id="UP001377168"/>
    </source>
</evidence>
<evidence type="ECO:0000313" key="1">
    <source>
        <dbReference type="EMBL" id="MEJ8635572.1"/>
    </source>
</evidence>
<name>A0ACC6PVS7_9ACTN</name>
<proteinExistence type="predicted"/>
<organism evidence="1 2">
    <name type="scientific">Streptomyces achmelvichensis</name>
    <dbReference type="NCBI Taxonomy" id="3134111"/>
    <lineage>
        <taxon>Bacteria</taxon>
        <taxon>Bacillati</taxon>
        <taxon>Actinomycetota</taxon>
        <taxon>Actinomycetes</taxon>
        <taxon>Kitasatosporales</taxon>
        <taxon>Streptomycetaceae</taxon>
        <taxon>Streptomyces</taxon>
    </lineage>
</organism>
<accession>A0ACC6PVS7</accession>
<reference evidence="1" key="1">
    <citation type="submission" date="2024-03" db="EMBL/GenBank/DDBJ databases">
        <title>Novel Streptomyces species of biotechnological and ecological value are a feature of Machair soil.</title>
        <authorList>
            <person name="Prole J.R."/>
            <person name="Goodfellow M."/>
            <person name="Allenby N."/>
            <person name="Ward A.C."/>
        </authorList>
    </citation>
    <scope>NUCLEOTIDE SEQUENCE</scope>
    <source>
        <strain evidence="1">MS2.AVA.5</strain>
    </source>
</reference>
<sequence length="190" mass="20888">MQREGGLGRENPGRFAPGEEKLSTEDIARTDTEPAEPPRLATPSAPVSPPAKSAMPPRRKEMTDAAPAEPGERTTPATEDIRPSATEKTSHKTDTPSHDEEAVPLLDSGTEGDMRSRWSDIQQGFVDDPQAAVRSADALVAEVMQLLATTFAEHKEGLEKQWHQGNEVATEDLRIALRQYRSFFDRLLTT</sequence>